<evidence type="ECO:0000313" key="3">
    <source>
        <dbReference type="EMBL" id="MFC6723422.1"/>
    </source>
</evidence>
<feature type="domain" description="Cas12f1-like TNB" evidence="2">
    <location>
        <begin position="2"/>
        <end position="34"/>
    </location>
</feature>
<evidence type="ECO:0000256" key="1">
    <source>
        <dbReference type="ARBA" id="ARBA00023125"/>
    </source>
</evidence>
<reference evidence="3 4" key="1">
    <citation type="journal article" date="2019" name="Int. J. Syst. Evol. Microbiol.">
        <title>The Global Catalogue of Microorganisms (GCM) 10K type strain sequencing project: providing services to taxonomists for standard genome sequencing and annotation.</title>
        <authorList>
            <consortium name="The Broad Institute Genomics Platform"/>
            <consortium name="The Broad Institute Genome Sequencing Center for Infectious Disease"/>
            <person name="Wu L."/>
            <person name="Ma J."/>
        </authorList>
    </citation>
    <scope>NUCLEOTIDE SEQUENCE [LARGE SCALE GENOMIC DNA]</scope>
    <source>
        <strain evidence="3 4">NBRC 111368</strain>
    </source>
</reference>
<name>A0ABD5RW31_9EURY</name>
<dbReference type="Pfam" id="PF07282">
    <property type="entry name" value="Cas12f1-like_TNB"/>
    <property type="match status" value="1"/>
</dbReference>
<dbReference type="GO" id="GO:0003677">
    <property type="term" value="F:DNA binding"/>
    <property type="evidence" value="ECO:0007669"/>
    <property type="project" value="UniProtKB-KW"/>
</dbReference>
<dbReference type="AlphaFoldDB" id="A0ABD5RW31"/>
<gene>
    <name evidence="3" type="ORF">ACFQE1_03245</name>
</gene>
<proteinExistence type="predicted"/>
<dbReference type="InterPro" id="IPR010095">
    <property type="entry name" value="Cas12f1-like_TNB"/>
</dbReference>
<sequence>MFKRIREYTEDKLELFGIETATVNPRNTSKRCSKTVRLV</sequence>
<dbReference type="EMBL" id="JBHSWU010000016">
    <property type="protein sequence ID" value="MFC6723422.1"/>
    <property type="molecule type" value="Genomic_DNA"/>
</dbReference>
<organism evidence="3 4">
    <name type="scientific">Halobium palmae</name>
    <dbReference type="NCBI Taxonomy" id="1776492"/>
    <lineage>
        <taxon>Archaea</taxon>
        <taxon>Methanobacteriati</taxon>
        <taxon>Methanobacteriota</taxon>
        <taxon>Stenosarchaea group</taxon>
        <taxon>Halobacteria</taxon>
        <taxon>Halobacteriales</taxon>
        <taxon>Haloferacaceae</taxon>
        <taxon>Halobium</taxon>
    </lineage>
</organism>
<accession>A0ABD5RW31</accession>
<evidence type="ECO:0000313" key="4">
    <source>
        <dbReference type="Proteomes" id="UP001596328"/>
    </source>
</evidence>
<comment type="caution">
    <text evidence="3">The sequence shown here is derived from an EMBL/GenBank/DDBJ whole genome shotgun (WGS) entry which is preliminary data.</text>
</comment>
<keyword evidence="1" id="KW-0238">DNA-binding</keyword>
<dbReference type="Proteomes" id="UP001596328">
    <property type="component" value="Unassembled WGS sequence"/>
</dbReference>
<protein>
    <submittedName>
        <fullName evidence="3">Zinc ribbon domain-containing protein</fullName>
    </submittedName>
</protein>
<evidence type="ECO:0000259" key="2">
    <source>
        <dbReference type="Pfam" id="PF07282"/>
    </source>
</evidence>
<keyword evidence="4" id="KW-1185">Reference proteome</keyword>